<proteinExistence type="predicted"/>
<keyword evidence="3" id="KW-1185">Reference proteome</keyword>
<keyword evidence="1" id="KW-1133">Transmembrane helix</keyword>
<dbReference type="RefSeq" id="WP_019161608.1">
    <property type="nucleotide sequence ID" value="NZ_JACOQG010000022.1"/>
</dbReference>
<accession>A0ABR7IK83</accession>
<name>A0ABR7IK83_9FIRM</name>
<keyword evidence="1" id="KW-0472">Membrane</keyword>
<sequence>MSREEYLNQLHKYLRKLPRQDYEDAMEYFTEYFQETDEEGAEELMKELGTPKEAARELMANLLNKKIEDHQNYETDGQTRAEQKGSGKHVVWIALLVLFAAPVGVPLLAAFAAVVLALVVCVFAILLCVVLFTACLMIIGGKILVRGILAVPFSMSGFAMLTGSGLLAVGAGILGVLLCVYLCKWSSMLIAKLVRRITGRKRERLER</sequence>
<dbReference type="Pfam" id="PF22564">
    <property type="entry name" value="HAAS"/>
    <property type="match status" value="1"/>
</dbReference>
<dbReference type="EMBL" id="JACOQG010000022">
    <property type="protein sequence ID" value="MBC5780431.1"/>
    <property type="molecule type" value="Genomic_DNA"/>
</dbReference>
<evidence type="ECO:0000313" key="3">
    <source>
        <dbReference type="Proteomes" id="UP000649826"/>
    </source>
</evidence>
<reference evidence="2 3" key="1">
    <citation type="submission" date="2020-08" db="EMBL/GenBank/DDBJ databases">
        <title>Genome public.</title>
        <authorList>
            <person name="Liu C."/>
            <person name="Sun Q."/>
        </authorList>
    </citation>
    <scope>NUCLEOTIDE SEQUENCE [LARGE SCALE GENOMIC DNA]</scope>
    <source>
        <strain evidence="2 3">M29</strain>
    </source>
</reference>
<feature type="transmembrane region" description="Helical" evidence="1">
    <location>
        <begin position="115"/>
        <end position="136"/>
    </location>
</feature>
<evidence type="ECO:0000256" key="1">
    <source>
        <dbReference type="SAM" id="Phobius"/>
    </source>
</evidence>
<protein>
    <submittedName>
        <fullName evidence="2">DUF1700 domain-containing protein</fullName>
    </submittedName>
</protein>
<feature type="transmembrane region" description="Helical" evidence="1">
    <location>
        <begin position="90"/>
        <end position="109"/>
    </location>
</feature>
<dbReference type="Proteomes" id="UP000649826">
    <property type="component" value="Unassembled WGS sequence"/>
</dbReference>
<comment type="caution">
    <text evidence="2">The sequence shown here is derived from an EMBL/GenBank/DDBJ whole genome shotgun (WGS) entry which is preliminary data.</text>
</comment>
<gene>
    <name evidence="2" type="ORF">H8Z82_12390</name>
</gene>
<keyword evidence="1" id="KW-0812">Transmembrane</keyword>
<organism evidence="2 3">
    <name type="scientific">Blautia difficilis</name>
    <dbReference type="NCBI Taxonomy" id="2763027"/>
    <lineage>
        <taxon>Bacteria</taxon>
        <taxon>Bacillati</taxon>
        <taxon>Bacillota</taxon>
        <taxon>Clostridia</taxon>
        <taxon>Lachnospirales</taxon>
        <taxon>Lachnospiraceae</taxon>
        <taxon>Blautia</taxon>
    </lineage>
</organism>
<feature type="transmembrane region" description="Helical" evidence="1">
    <location>
        <begin position="167"/>
        <end position="194"/>
    </location>
</feature>
<evidence type="ECO:0000313" key="2">
    <source>
        <dbReference type="EMBL" id="MBC5780431.1"/>
    </source>
</evidence>